<accession>A0A3S5YA66</accession>
<dbReference type="SMART" id="SM00857">
    <property type="entry name" value="Resolvase"/>
    <property type="match status" value="1"/>
</dbReference>
<dbReference type="PROSITE" id="PS51737">
    <property type="entry name" value="RECOMBINASE_DNA_BIND"/>
    <property type="match status" value="1"/>
</dbReference>
<dbReference type="Gene3D" id="3.40.50.1390">
    <property type="entry name" value="Resolvase, N-terminal catalytic domain"/>
    <property type="match status" value="1"/>
</dbReference>
<organism evidence="5">
    <name type="scientific">Rhodococcus hoagii (strain 103S)</name>
    <name type="common">Rhodococcus equi</name>
    <dbReference type="NCBI Taxonomy" id="685727"/>
    <lineage>
        <taxon>Bacteria</taxon>
        <taxon>Bacillati</taxon>
        <taxon>Actinomycetota</taxon>
        <taxon>Actinomycetes</taxon>
        <taxon>Mycobacteriales</taxon>
        <taxon>Nocardiaceae</taxon>
        <taxon>Prescottella</taxon>
    </lineage>
</organism>
<dbReference type="EMBL" id="FN563149">
    <property type="protein sequence ID" value="CBH49448.1"/>
    <property type="molecule type" value="Genomic_DNA"/>
</dbReference>
<reference evidence="5" key="1">
    <citation type="journal article" date="2010" name="PLoS Genet.">
        <title>The genome of a pathogenic rhodococcus: cooptive virulence underpinned by key gene acquisitions.</title>
        <authorList>
            <person name="Letek M."/>
            <person name="Gonzalez P."/>
            <person name="Macarthur I."/>
            <person name="Rodriguez H."/>
            <person name="Freeman T.C."/>
            <person name="Valero-Rello A."/>
            <person name="Blanco M."/>
            <person name="Buckley T."/>
            <person name="Cherevach I."/>
            <person name="Fahey R."/>
            <person name="Hapeshi A."/>
            <person name="Holdstock J."/>
            <person name="Leadon D."/>
            <person name="Navas J."/>
            <person name="Ocampo A."/>
            <person name="Quail M.A."/>
            <person name="Sanders M."/>
            <person name="Scortti M.M."/>
            <person name="Prescott J.F."/>
            <person name="Fogarty U."/>
            <person name="Meijer W.G."/>
            <person name="Parkhill J."/>
            <person name="Bentley S.D."/>
            <person name="Vazquez-Boland J.A."/>
        </authorList>
    </citation>
    <scope>NUCLEOTIDE SEQUENCE [LARGE SCALE GENOMIC DNA]</scope>
    <source>
        <strain evidence="5 6">103S</strain>
    </source>
</reference>
<evidence type="ECO:0000313" key="6">
    <source>
        <dbReference type="Proteomes" id="UP000006892"/>
    </source>
</evidence>
<dbReference type="Proteomes" id="UP001154400">
    <property type="component" value="Chromosome"/>
</dbReference>
<protein>
    <submittedName>
        <fullName evidence="5">Phague integrase</fullName>
    </submittedName>
</protein>
<dbReference type="InterPro" id="IPR050639">
    <property type="entry name" value="SSR_resolvase"/>
</dbReference>
<dbReference type="InterPro" id="IPR006119">
    <property type="entry name" value="Resolv_N"/>
</dbReference>
<evidence type="ECO:0000259" key="3">
    <source>
        <dbReference type="PROSITE" id="PS51736"/>
    </source>
</evidence>
<dbReference type="Pfam" id="PF13408">
    <property type="entry name" value="Zn_ribbon_recom"/>
    <property type="match status" value="1"/>
</dbReference>
<feature type="domain" description="Recombinase" evidence="4">
    <location>
        <begin position="163"/>
        <end position="301"/>
    </location>
</feature>
<dbReference type="RefSeq" id="WP_013416818.1">
    <property type="nucleotide sequence ID" value="NC_014659.1"/>
</dbReference>
<dbReference type="KEGG" id="req:REQ_34550"/>
<dbReference type="Pfam" id="PF00239">
    <property type="entry name" value="Resolvase"/>
    <property type="match status" value="1"/>
</dbReference>
<dbReference type="AlphaFoldDB" id="A0A3S5YA66"/>
<dbReference type="PANTHER" id="PTHR30461">
    <property type="entry name" value="DNA-INVERTASE FROM LAMBDOID PROPHAGE"/>
    <property type="match status" value="1"/>
</dbReference>
<dbReference type="GO" id="GO:0003677">
    <property type="term" value="F:DNA binding"/>
    <property type="evidence" value="ECO:0007669"/>
    <property type="project" value="UniProtKB-KW"/>
</dbReference>
<evidence type="ECO:0000313" key="5">
    <source>
        <dbReference type="EMBL" id="CBH49448.1"/>
    </source>
</evidence>
<evidence type="ECO:0000256" key="2">
    <source>
        <dbReference type="ARBA" id="ARBA00023172"/>
    </source>
</evidence>
<keyword evidence="1" id="KW-0238">DNA-binding</keyword>
<dbReference type="InterPro" id="IPR036162">
    <property type="entry name" value="Resolvase-like_N_sf"/>
</dbReference>
<dbReference type="PANTHER" id="PTHR30461:SF2">
    <property type="entry name" value="SERINE RECOMBINASE PINE-RELATED"/>
    <property type="match status" value="1"/>
</dbReference>
<dbReference type="SUPFAM" id="SSF53041">
    <property type="entry name" value="Resolvase-like"/>
    <property type="match status" value="1"/>
</dbReference>
<feature type="domain" description="Resolvase/invertase-type recombinase catalytic" evidence="3">
    <location>
        <begin position="9"/>
        <end position="155"/>
    </location>
</feature>
<dbReference type="InterPro" id="IPR038109">
    <property type="entry name" value="DNA_bind_recomb_sf"/>
</dbReference>
<dbReference type="Pfam" id="PF07508">
    <property type="entry name" value="Recombinase"/>
    <property type="match status" value="1"/>
</dbReference>
<dbReference type="Gene3D" id="3.90.1750.20">
    <property type="entry name" value="Putative Large Serine Recombinase, Chain B, Domain 2"/>
    <property type="match status" value="1"/>
</dbReference>
<keyword evidence="2" id="KW-0233">DNA recombination</keyword>
<gene>
    <name evidence="5" type="ordered locus">REQ_34550</name>
</gene>
<dbReference type="InterPro" id="IPR011109">
    <property type="entry name" value="DNA_bind_recombinase_dom"/>
</dbReference>
<dbReference type="CDD" id="cd00338">
    <property type="entry name" value="Ser_Recombinase"/>
    <property type="match status" value="1"/>
</dbReference>
<dbReference type="GO" id="GO:0000150">
    <property type="term" value="F:DNA strand exchange activity"/>
    <property type="evidence" value="ECO:0007669"/>
    <property type="project" value="InterPro"/>
</dbReference>
<sequence length="612" mass="69117">MESASPGLRVLGRLRLSRLTDESTSIARQRETIQRWAEIQGHTVIGWAEDADVSGAVDPFDTPQLGQWLNHRVEDYDVIAAWKLDRLGRNAIQLNKLFGWCIDHNKTLVSCSESIDLGSWSGRMLAGVIAGLAEGELEAIRERARSSRVKLREAARFAGGKPPFGYRKVRRDGGGWMLEIDEPAAELVGKIVADVLDGKPVSRVVMALNEGGYRTPRDYYETVKAGKPALKLAAGERRNSEWRSTALRNLLTNPALRGYVHHKGQIARGDDGMPLQLAEEPLVDADEWEGLQAIFNGHRERRSHYRRPDASPLVGLVYCYWCHSPLWHNRNVSRGHEYFYYRCPNIQKHERASMIPADQAEKAVADSFLDQAGDLPVMERVWVPGDSTERELRDAVAALDELTEVLGTLGSATARQRITRQITALDERIRDLEAQPVREARWEYKQLGGTYREAWESLGEAERWQLIMKSGMTFAFGLTDRGRGPNSVWVSSVYTPEPLKQTLVSGVTQRRTLADADPHRDVNSADHTKSLPEHWATMRKHGVEGIEVHEVKSVFVSKPGERVEIPHWLHEVGISEITNDDDVRIIWTQDGRGWYQHSDGEWIEVPLGELEE</sequence>
<dbReference type="InterPro" id="IPR025827">
    <property type="entry name" value="Zn_ribbon_recom_dom"/>
</dbReference>
<proteinExistence type="predicted"/>
<evidence type="ECO:0000259" key="4">
    <source>
        <dbReference type="PROSITE" id="PS51737"/>
    </source>
</evidence>
<dbReference type="PROSITE" id="PS51736">
    <property type="entry name" value="RECOMBINASES_3"/>
    <property type="match status" value="1"/>
</dbReference>
<evidence type="ECO:0000256" key="1">
    <source>
        <dbReference type="ARBA" id="ARBA00023125"/>
    </source>
</evidence>
<name>A0A3S5YA66_RHOH1</name>